<dbReference type="EMBL" id="CP042810">
    <property type="protein sequence ID" value="QEE86961.1"/>
    <property type="molecule type" value="Genomic_DNA"/>
</dbReference>
<accession>A0A5B9GL23</accession>
<geneLocation type="plasmid" evidence="2 3">
    <name>unnamed2</name>
</geneLocation>
<dbReference type="Pfam" id="PF13403">
    <property type="entry name" value="Hint_2"/>
    <property type="match status" value="1"/>
</dbReference>
<dbReference type="InterPro" id="IPR036844">
    <property type="entry name" value="Hint_dom_sf"/>
</dbReference>
<dbReference type="Proteomes" id="UP000287027">
    <property type="component" value="Plasmid unnamed2"/>
</dbReference>
<feature type="domain" description="Hedgehog/Intein (Hint)" evidence="1">
    <location>
        <begin position="469"/>
        <end position="610"/>
    </location>
</feature>
<proteinExistence type="predicted"/>
<gene>
    <name evidence="2" type="ORF">EOV40_014620</name>
</gene>
<evidence type="ECO:0000313" key="3">
    <source>
        <dbReference type="Proteomes" id="UP000287027"/>
    </source>
</evidence>
<dbReference type="Gene3D" id="2.160.20.20">
    <property type="match status" value="3"/>
</dbReference>
<reference evidence="2 3" key="1">
    <citation type="submission" date="2019-08" db="EMBL/GenBank/DDBJ databases">
        <title>Acetobacter oryzioeni sp. nov., isolated from Korean rice wine vinegar.</title>
        <authorList>
            <person name="Baek J.H."/>
            <person name="Kim K.H."/>
            <person name="Jeon C.O."/>
            <person name="Han D.M."/>
        </authorList>
    </citation>
    <scope>NUCLEOTIDE SEQUENCE [LARGE SCALE GENOMIC DNA]</scope>
    <source>
        <strain evidence="2 3">B6</strain>
        <plasmid evidence="2 3">unnamed2</plasmid>
    </source>
</reference>
<organism evidence="2 3">
    <name type="scientific">Acetobacter oryzoeni</name>
    <dbReference type="NCBI Taxonomy" id="2500548"/>
    <lineage>
        <taxon>Bacteria</taxon>
        <taxon>Pseudomonadati</taxon>
        <taxon>Pseudomonadota</taxon>
        <taxon>Alphaproteobacteria</taxon>
        <taxon>Acetobacterales</taxon>
        <taxon>Acetobacteraceae</taxon>
        <taxon>Acetobacter</taxon>
    </lineage>
</organism>
<evidence type="ECO:0000259" key="1">
    <source>
        <dbReference type="Pfam" id="PF13403"/>
    </source>
</evidence>
<dbReference type="AlphaFoldDB" id="A0A5B9GL23"/>
<dbReference type="KEGG" id="aoy:EOV40_014620"/>
<keyword evidence="2" id="KW-0614">Plasmid</keyword>
<protein>
    <recommendedName>
        <fullName evidence="1">Hedgehog/Intein (Hint) domain-containing protein</fullName>
    </recommendedName>
</protein>
<dbReference type="InterPro" id="IPR012332">
    <property type="entry name" value="Autotransporter_pectin_lyase_C"/>
</dbReference>
<name>A0A5B9GL23_9PROT</name>
<sequence length="819" mass="84942">MLSTTISAGNLWVLAGGTVDETTLANGSATLYVDSNASAFHTTINGGSAIVKGLLSGGTMGDGGYFDVNDNWVDAGQIRVFSGGVLADISSAKNITIGYGASAYNIEFSSGNNDISGASINGTEVSAYLSGGSIINGSLEVDRGGVVSGIRVLGTDADNTGTIQVTNGTVYNAVTSGYGNLTITNTGSVYNLSANGGGITMSGGFLSGGTFENGGTMTVSAGTVSNVTLGSGGHGFINGGTQWVKSGVAIDTIVSGGTLNVQSGGVTSGTMVTGDGSGDDFEGVGGKGSGTSISATIGTGGFQYIYSNGTASALTVENGGASYITSGGTLSGATVSSGGKIGLSAGAILAGTLSLQNGGTATIYSDAGGTIVMDGDTNTGLVISGLTEGGIVTTVISGFNGTTGGDSDGIVLAGIKQGDVHDVAYDSNDPNQVWINLTNGHAIGLTIEGVSSHGNALVVGDNNNLVYEVCFLAGSMIRTSESDVAVEDLQIGDDVIAFDWRNNTDVIREVVWIGKARATVRPELSDDEAGWPVRILKDAVSDGVPYKDMLITAEHCLFFKDRFVPVRMLVNGASIFYDKSITSYDYYHVETEQHSVITADGMLTESYLDTGNRSSFRQEGTIVTLRGSVKSWIDDAGAPLEVDRSFVESLFHALKWRENSVAGCQIPAETVEITNDPDLHLITQMGAVIRPMRRTANRYSFMLPSETHSVRILSRASRPSDVIGPFVDDRRYMGVAVAEVQLQCAKKLCDITAHLQEKMLVGWHDTDWTDCAWTDGDAELPLGDHLTHGEMGILSITVRAAGPYHVRTKQTVASAFKSA</sequence>
<dbReference type="InterPro" id="IPR028992">
    <property type="entry name" value="Hedgehog/Intein_dom"/>
</dbReference>
<evidence type="ECO:0000313" key="2">
    <source>
        <dbReference type="EMBL" id="QEE86961.1"/>
    </source>
</evidence>
<dbReference type="SUPFAM" id="SSF51294">
    <property type="entry name" value="Hedgehog/intein (Hint) domain"/>
    <property type="match status" value="1"/>
</dbReference>
<keyword evidence="3" id="KW-1185">Reference proteome</keyword>